<dbReference type="EMBL" id="VSTH01000115">
    <property type="protein sequence ID" value="TYO62912.1"/>
    <property type="molecule type" value="Genomic_DNA"/>
</dbReference>
<name>A0A5S4YFW4_9BRAD</name>
<dbReference type="Gene3D" id="3.40.50.720">
    <property type="entry name" value="NAD(P)-binding Rossmann-like Domain"/>
    <property type="match status" value="1"/>
</dbReference>
<evidence type="ECO:0000313" key="2">
    <source>
        <dbReference type="EMBL" id="TYO62912.1"/>
    </source>
</evidence>
<dbReference type="Pfam" id="PF13460">
    <property type="entry name" value="NAD_binding_10"/>
    <property type="match status" value="1"/>
</dbReference>
<proteinExistence type="predicted"/>
<comment type="caution">
    <text evidence="2">The sequence shown here is derived from an EMBL/GenBank/DDBJ whole genome shotgun (WGS) entry which is preliminary data.</text>
</comment>
<dbReference type="PANTHER" id="PTHR15020:SF50">
    <property type="entry name" value="UPF0659 PROTEIN YMR090W"/>
    <property type="match status" value="1"/>
</dbReference>
<accession>A0A5S4YFW4</accession>
<reference evidence="2 3" key="1">
    <citation type="submission" date="2019-08" db="EMBL/GenBank/DDBJ databases">
        <title>Bradyrhizobium hipponensis sp. nov., a rhizobium isolated from a Lupinus angustifolius root nodule in Tunisia.</title>
        <authorList>
            <person name="Off K."/>
            <person name="Rejili M."/>
            <person name="Mars M."/>
            <person name="Brachmann A."/>
            <person name="Marin M."/>
        </authorList>
    </citation>
    <scope>NUCLEOTIDE SEQUENCE [LARGE SCALE GENOMIC DNA]</scope>
    <source>
        <strain evidence="3">aSej3</strain>
    </source>
</reference>
<dbReference type="AlphaFoldDB" id="A0A5S4YFW4"/>
<dbReference type="InterPro" id="IPR016040">
    <property type="entry name" value="NAD(P)-bd_dom"/>
</dbReference>
<feature type="domain" description="NAD(P)-binding" evidence="1">
    <location>
        <begin position="51"/>
        <end position="244"/>
    </location>
</feature>
<evidence type="ECO:0000313" key="3">
    <source>
        <dbReference type="Proteomes" id="UP000324797"/>
    </source>
</evidence>
<dbReference type="CDD" id="cd05243">
    <property type="entry name" value="SDR_a5"/>
    <property type="match status" value="1"/>
</dbReference>
<sequence length="281" mass="30310">MMARSAARRSRRDYAVLSASNRCMTSGARSRVNTGGPMSETTTSRVLVIGGTKGAGLLIARLLNERGFRVRVLARDPARASAELGTSFEVTGGDLTKADTLAPAVAQVDHIIFTAGAASGRYAPESLVKATDYQGVADTLAAARQARLSGRFVYLNSIGIATPSLAGALLNLLKRNTLVWRRRIEEDIRTSGLDYTIIRVGFLLDRPGGEHAVIVDQDALPLSPRHRIARADVAEAFVEAMQHPSASRVTFEIVWGKGPRRESWSALFEKLTPDQRSPAAV</sequence>
<dbReference type="InterPro" id="IPR036291">
    <property type="entry name" value="NAD(P)-bd_dom_sf"/>
</dbReference>
<organism evidence="2 3">
    <name type="scientific">Bradyrhizobium hipponense</name>
    <dbReference type="NCBI Taxonomy" id="2605638"/>
    <lineage>
        <taxon>Bacteria</taxon>
        <taxon>Pseudomonadati</taxon>
        <taxon>Pseudomonadota</taxon>
        <taxon>Alphaproteobacteria</taxon>
        <taxon>Hyphomicrobiales</taxon>
        <taxon>Nitrobacteraceae</taxon>
        <taxon>Bradyrhizobium</taxon>
    </lineage>
</organism>
<dbReference type="PANTHER" id="PTHR15020">
    <property type="entry name" value="FLAVIN REDUCTASE-RELATED"/>
    <property type="match status" value="1"/>
</dbReference>
<dbReference type="SUPFAM" id="SSF51735">
    <property type="entry name" value="NAD(P)-binding Rossmann-fold domains"/>
    <property type="match status" value="1"/>
</dbReference>
<dbReference type="Proteomes" id="UP000324797">
    <property type="component" value="Unassembled WGS sequence"/>
</dbReference>
<evidence type="ECO:0000259" key="1">
    <source>
        <dbReference type="Pfam" id="PF13460"/>
    </source>
</evidence>
<protein>
    <submittedName>
        <fullName evidence="2">SDR family oxidoreductase</fullName>
    </submittedName>
</protein>
<keyword evidence="3" id="KW-1185">Reference proteome</keyword>
<gene>
    <name evidence="2" type="ORF">FXV83_30210</name>
</gene>